<dbReference type="Proteomes" id="UP000733611">
    <property type="component" value="Unassembled WGS sequence"/>
</dbReference>
<proteinExistence type="predicted"/>
<reference evidence="4" key="1">
    <citation type="journal article" date="2021" name="PeerJ">
        <title>Extensive microbial diversity within the chicken gut microbiome revealed by metagenomics and culture.</title>
        <authorList>
            <person name="Gilroy R."/>
            <person name="Ravi A."/>
            <person name="Getino M."/>
            <person name="Pursley I."/>
            <person name="Horton D.L."/>
            <person name="Alikhan N.F."/>
            <person name="Baker D."/>
            <person name="Gharbi K."/>
            <person name="Hall N."/>
            <person name="Watson M."/>
            <person name="Adriaenssens E.M."/>
            <person name="Foster-Nyarko E."/>
            <person name="Jarju S."/>
            <person name="Secka A."/>
            <person name="Antonio M."/>
            <person name="Oren A."/>
            <person name="Chaudhuri R.R."/>
            <person name="La Ragione R."/>
            <person name="Hildebrand F."/>
            <person name="Pallen M.J."/>
        </authorList>
    </citation>
    <scope>NUCLEOTIDE SEQUENCE</scope>
    <source>
        <strain evidence="4">378</strain>
    </source>
</reference>
<dbReference type="PANTHER" id="PTHR41786:SF1">
    <property type="entry name" value="6-HYDROXYMETHYLPTERIN DIPHOSPHOKINASE MPTE-LIKE DOMAIN-CONTAINING PROTEIN"/>
    <property type="match status" value="1"/>
</dbReference>
<dbReference type="AlphaFoldDB" id="A0A948TH88"/>
<feature type="domain" description="Glycosyltransferase Maf N-terminal" evidence="3">
    <location>
        <begin position="103"/>
        <end position="332"/>
    </location>
</feature>
<sequence length="804" mass="92552">MSQEEQNLTTSAAATAATQAAMSSSAAAAPADSGKQEDFAPEAINIALKTRADIKAEFVGDLGFDPSDLDQLSAKMGSDAELDANIHNLMELQQQMGSMLIERFQKNMEAFKKYVPDIYERFKDFRPSEPLEFMCTANGIPNLFFPDRQEFFYKTYNPQELCNMQVDTVIDHCIFRQLKYSVDNENLGQIHHRYLNEIVKYQSTHVPPNPKPLLIDSCPICLMVGCGLGYQIGHLYERIDIGNLVLIEPNSDLFFASLHAFDWANLLDFLHENNRGIYFMVGQSKDQVFEDLNSFYTRHGRHLACFMWSLVHYRSPIINEISDRIIEDYERSYATLGFFDDHLFDISHGINHLINHTHFLRRNPPLSAEVSNIPFCIVANGPSLSNDLEFLRKVQDKVIIFACGTAIETLYNAGIRPTFYGCTERLRVVSEHLDLIPDQDFIRSCYLISADVVHPAVVAHFDHAALFGKADENFYWLGAGKMYDQFRKIMPISLMNPLVGNLGVAAATQLGFKRIYLFGVDNGTKREDKETHPDENLFYKKHKAASSAIHNLTYTMDGNFGGTVATSYLYRLSARYMNVIMRHGVHDFKLNYYNCSDGVLLDNAIPTHTDELEWWYDLPDLDRKKFFEYMDNEKSFALEFTDKDRESMLDPTIFDMVADLAMKMLKGETPETRLDFALRLQNVCEMLFKLHSTRDYYVADFFDGSLYSMFAMLMRSLFQIKDEKEAIRVTEDQIKYILYFIEDAKKIFRMLPDYCAEDHQKNLNGVVGFDHPDSKAPPIRMRKVYVTPEDTANYPTRKFVKRYE</sequence>
<comment type="caution">
    <text evidence="4">The sequence shown here is derived from an EMBL/GenBank/DDBJ whole genome shotgun (WGS) entry which is preliminary data.</text>
</comment>
<reference evidence="4" key="2">
    <citation type="submission" date="2021-04" db="EMBL/GenBank/DDBJ databases">
        <authorList>
            <person name="Gilroy R."/>
        </authorList>
    </citation>
    <scope>NUCLEOTIDE SEQUENCE</scope>
    <source>
        <strain evidence="4">378</strain>
    </source>
</reference>
<name>A0A948TH88_9GAMM</name>
<dbReference type="EMBL" id="JAHLFE010000144">
    <property type="protein sequence ID" value="MBU3844628.1"/>
    <property type="molecule type" value="Genomic_DNA"/>
</dbReference>
<dbReference type="Pfam" id="PF01973">
    <property type="entry name" value="MptE-like"/>
    <property type="match status" value="1"/>
</dbReference>
<evidence type="ECO:0000259" key="2">
    <source>
        <dbReference type="Pfam" id="PF01973"/>
    </source>
</evidence>
<evidence type="ECO:0000256" key="1">
    <source>
        <dbReference type="SAM" id="MobiDB-lite"/>
    </source>
</evidence>
<dbReference type="InterPro" id="IPR002826">
    <property type="entry name" value="MptE-like"/>
</dbReference>
<evidence type="ECO:0000313" key="4">
    <source>
        <dbReference type="EMBL" id="MBU3844628.1"/>
    </source>
</evidence>
<feature type="region of interest" description="Disordered" evidence="1">
    <location>
        <begin position="1"/>
        <end position="36"/>
    </location>
</feature>
<evidence type="ECO:0000259" key="3">
    <source>
        <dbReference type="Pfam" id="PF20157"/>
    </source>
</evidence>
<dbReference type="InterPro" id="IPR045376">
    <property type="entry name" value="Maf_N"/>
</dbReference>
<gene>
    <name evidence="4" type="ORF">H9847_07160</name>
</gene>
<dbReference type="Pfam" id="PF20157">
    <property type="entry name" value="Maf_flag10_N"/>
    <property type="match status" value="1"/>
</dbReference>
<feature type="domain" description="6-hydroxymethylpterin diphosphokinase MptE-like" evidence="2">
    <location>
        <begin position="351"/>
        <end position="525"/>
    </location>
</feature>
<organism evidence="4 5">
    <name type="scientific">Candidatus Anaerobiospirillum pullicola</name>
    <dbReference type="NCBI Taxonomy" id="2838451"/>
    <lineage>
        <taxon>Bacteria</taxon>
        <taxon>Pseudomonadati</taxon>
        <taxon>Pseudomonadota</taxon>
        <taxon>Gammaproteobacteria</taxon>
        <taxon>Aeromonadales</taxon>
        <taxon>Succinivibrionaceae</taxon>
        <taxon>Anaerobiospirillum</taxon>
    </lineage>
</organism>
<evidence type="ECO:0000313" key="5">
    <source>
        <dbReference type="Proteomes" id="UP000733611"/>
    </source>
</evidence>
<dbReference type="Gene3D" id="3.90.1480.10">
    <property type="entry name" value="Alpha-2,3-sialyltransferase"/>
    <property type="match status" value="1"/>
</dbReference>
<protein>
    <submittedName>
        <fullName evidence="4">DUF115 domain-containing protein</fullName>
    </submittedName>
</protein>
<feature type="compositionally biased region" description="Low complexity" evidence="1">
    <location>
        <begin position="9"/>
        <end position="31"/>
    </location>
</feature>
<accession>A0A948TH88</accession>
<dbReference type="PANTHER" id="PTHR41786">
    <property type="entry name" value="MOTILITY ACCESSORY FACTOR MAF"/>
    <property type="match status" value="1"/>
</dbReference>